<protein>
    <submittedName>
        <fullName evidence="3">WPP domain-interacting protein 2</fullName>
    </submittedName>
</protein>
<comment type="caution">
    <text evidence="3">The sequence shown here is derived from an EMBL/GenBank/DDBJ whole genome shotgun (WGS) entry which is preliminary data.</text>
</comment>
<dbReference type="EMBL" id="PQIB02000002">
    <property type="protein sequence ID" value="RLN33395.1"/>
    <property type="molecule type" value="Genomic_DNA"/>
</dbReference>
<feature type="compositionally biased region" description="Gly residues" evidence="2">
    <location>
        <begin position="149"/>
        <end position="159"/>
    </location>
</feature>
<dbReference type="Proteomes" id="UP000275267">
    <property type="component" value="Unassembled WGS sequence"/>
</dbReference>
<evidence type="ECO:0000313" key="3">
    <source>
        <dbReference type="EMBL" id="RLN33395.1"/>
    </source>
</evidence>
<gene>
    <name evidence="3" type="ORF">C2845_PM03G01160</name>
</gene>
<proteinExistence type="predicted"/>
<feature type="region of interest" description="Disordered" evidence="2">
    <location>
        <begin position="428"/>
        <end position="457"/>
    </location>
</feature>
<keyword evidence="4" id="KW-1185">Reference proteome</keyword>
<feature type="compositionally biased region" description="Low complexity" evidence="2">
    <location>
        <begin position="289"/>
        <end position="299"/>
    </location>
</feature>
<feature type="compositionally biased region" description="Basic and acidic residues" evidence="2">
    <location>
        <begin position="254"/>
        <end position="271"/>
    </location>
</feature>
<accession>A0A3L6T552</accession>
<feature type="region of interest" description="Disordered" evidence="2">
    <location>
        <begin position="230"/>
        <end position="327"/>
    </location>
</feature>
<keyword evidence="1" id="KW-0175">Coiled coil</keyword>
<dbReference type="STRING" id="4540.A0A3L6T552"/>
<dbReference type="InterPro" id="IPR044696">
    <property type="entry name" value="WIP1/2/3"/>
</dbReference>
<name>A0A3L6T552_PANMI</name>
<reference evidence="4" key="1">
    <citation type="journal article" date="2019" name="Nat. Commun.">
        <title>The genome of broomcorn millet.</title>
        <authorList>
            <person name="Zou C."/>
            <person name="Miki D."/>
            <person name="Li D."/>
            <person name="Tang Q."/>
            <person name="Xiao L."/>
            <person name="Rajput S."/>
            <person name="Deng P."/>
            <person name="Jia W."/>
            <person name="Huang R."/>
            <person name="Zhang M."/>
            <person name="Sun Y."/>
            <person name="Hu J."/>
            <person name="Fu X."/>
            <person name="Schnable P.S."/>
            <person name="Li F."/>
            <person name="Zhang H."/>
            <person name="Feng B."/>
            <person name="Zhu X."/>
            <person name="Liu R."/>
            <person name="Schnable J.C."/>
            <person name="Zhu J.-K."/>
            <person name="Zhang H."/>
        </authorList>
    </citation>
    <scope>NUCLEOTIDE SEQUENCE [LARGE SCALE GENOMIC DNA]</scope>
</reference>
<dbReference type="OrthoDB" id="680851at2759"/>
<feature type="compositionally biased region" description="Polar residues" evidence="2">
    <location>
        <begin position="435"/>
        <end position="449"/>
    </location>
</feature>
<feature type="coiled-coil region" evidence="1">
    <location>
        <begin position="563"/>
        <end position="597"/>
    </location>
</feature>
<organism evidence="3 4">
    <name type="scientific">Panicum miliaceum</name>
    <name type="common">Proso millet</name>
    <name type="synonym">Broomcorn millet</name>
    <dbReference type="NCBI Taxonomy" id="4540"/>
    <lineage>
        <taxon>Eukaryota</taxon>
        <taxon>Viridiplantae</taxon>
        <taxon>Streptophyta</taxon>
        <taxon>Embryophyta</taxon>
        <taxon>Tracheophyta</taxon>
        <taxon>Spermatophyta</taxon>
        <taxon>Magnoliopsida</taxon>
        <taxon>Liliopsida</taxon>
        <taxon>Poales</taxon>
        <taxon>Poaceae</taxon>
        <taxon>PACMAD clade</taxon>
        <taxon>Panicoideae</taxon>
        <taxon>Panicodae</taxon>
        <taxon>Paniceae</taxon>
        <taxon>Panicinae</taxon>
        <taxon>Panicum</taxon>
        <taxon>Panicum sect. Panicum</taxon>
    </lineage>
</organism>
<dbReference type="PANTHER" id="PTHR34562:SF8">
    <property type="entry name" value="WPP DOMAIN-INTERACTING PROTEIN 1"/>
    <property type="match status" value="1"/>
</dbReference>
<dbReference type="PANTHER" id="PTHR34562">
    <property type="entry name" value="WPP DOMAIN-INTERACTING PROTEIN 2"/>
    <property type="match status" value="1"/>
</dbReference>
<dbReference type="AlphaFoldDB" id="A0A3L6T552"/>
<feature type="region of interest" description="Disordered" evidence="2">
    <location>
        <begin position="41"/>
        <end position="218"/>
    </location>
</feature>
<sequence>MRHLFTLKLTGVRDSGSYPVPSALENSWPAATLQYQQQLHSKPVAGEFRSQEPPPRAGTDPKASCLPPSDAAPDLIRLLKPRPLAPIPAAGGMDSGANSVGESVGESPAPEPEVRPAEPVTKGRGLRRWRRIPREQLHHEGSPASPGPAGAGNGAGAGAGEDLAAQLHKRRLGPGADAPKGKQDAAVEEVESSVASVESSFVPLEASPPPAPTQLDPNLGLLIATAGFSLGAGGADSDNSDDRTSKFSTAASAPRHDFSSGGFGRERDRARSRAPGGAAHGKNLRAARGRGASARAAASPVEAENLRSSVESNLRSSTAAHARRSSIGITSNGVHKVLFSDDHQSDDEPPSDGVRYTTGGFYKENGSVVGRLGNCDSDANNHIFDEASVGKFENGGTHSGLDPYVESIALLQSAQEALENEIQKFVEIRKETDENSTTQNSETEWSNSPHPDESVEELSEKIKILESKLEEATMLINEQDSKILKLDALSQIQPQDTVACNSDLLSLLSDVDQLLLEKMEAEIQCFILTRASQDWKPPIKDQFALYEAQKSLTGDRKSLETKLWHTENRAMMLEEMVDKLESQCKELSETSEVLKLQARASRASLFCSVQFVLLCIAMGTLLVRFLPSSPEIVPT</sequence>
<evidence type="ECO:0000313" key="4">
    <source>
        <dbReference type="Proteomes" id="UP000275267"/>
    </source>
</evidence>
<evidence type="ECO:0000256" key="1">
    <source>
        <dbReference type="SAM" id="Coils"/>
    </source>
</evidence>
<evidence type="ECO:0000256" key="2">
    <source>
        <dbReference type="SAM" id="MobiDB-lite"/>
    </source>
</evidence>
<feature type="compositionally biased region" description="Basic and acidic residues" evidence="2">
    <location>
        <begin position="132"/>
        <end position="141"/>
    </location>
</feature>